<accession>A0A6A7AIH5</accession>
<organism evidence="1 2">
    <name type="scientific">Ophiobolus disseminans</name>
    <dbReference type="NCBI Taxonomy" id="1469910"/>
    <lineage>
        <taxon>Eukaryota</taxon>
        <taxon>Fungi</taxon>
        <taxon>Dikarya</taxon>
        <taxon>Ascomycota</taxon>
        <taxon>Pezizomycotina</taxon>
        <taxon>Dothideomycetes</taxon>
        <taxon>Pleosporomycetidae</taxon>
        <taxon>Pleosporales</taxon>
        <taxon>Pleosporineae</taxon>
        <taxon>Phaeosphaeriaceae</taxon>
        <taxon>Ophiobolus</taxon>
    </lineage>
</organism>
<dbReference type="OrthoDB" id="3521506at2759"/>
<keyword evidence="2" id="KW-1185">Reference proteome</keyword>
<sequence>MGKTRKAMIAFIDEIPASKLEGGISSNIIYTDNRNFRLDNQGTTTAKDDATPFSVADMEMPVDDPWSAAEIKEALKKSCLEHGDKTGGF</sequence>
<evidence type="ECO:0000313" key="2">
    <source>
        <dbReference type="Proteomes" id="UP000799424"/>
    </source>
</evidence>
<name>A0A6A7AIH5_9PLEO</name>
<dbReference type="AlphaFoldDB" id="A0A6A7AIH5"/>
<dbReference type="Proteomes" id="UP000799424">
    <property type="component" value="Unassembled WGS sequence"/>
</dbReference>
<evidence type="ECO:0000313" key="1">
    <source>
        <dbReference type="EMBL" id="KAF2832903.1"/>
    </source>
</evidence>
<proteinExistence type="predicted"/>
<reference evidence="1" key="1">
    <citation type="journal article" date="2020" name="Stud. Mycol.">
        <title>101 Dothideomycetes genomes: a test case for predicting lifestyles and emergence of pathogens.</title>
        <authorList>
            <person name="Haridas S."/>
            <person name="Albert R."/>
            <person name="Binder M."/>
            <person name="Bloem J."/>
            <person name="Labutti K."/>
            <person name="Salamov A."/>
            <person name="Andreopoulos B."/>
            <person name="Baker S."/>
            <person name="Barry K."/>
            <person name="Bills G."/>
            <person name="Bluhm B."/>
            <person name="Cannon C."/>
            <person name="Castanera R."/>
            <person name="Culley D."/>
            <person name="Daum C."/>
            <person name="Ezra D."/>
            <person name="Gonzalez J."/>
            <person name="Henrissat B."/>
            <person name="Kuo A."/>
            <person name="Liang C."/>
            <person name="Lipzen A."/>
            <person name="Lutzoni F."/>
            <person name="Magnuson J."/>
            <person name="Mondo S."/>
            <person name="Nolan M."/>
            <person name="Ohm R."/>
            <person name="Pangilinan J."/>
            <person name="Park H.-J."/>
            <person name="Ramirez L."/>
            <person name="Alfaro M."/>
            <person name="Sun H."/>
            <person name="Tritt A."/>
            <person name="Yoshinaga Y."/>
            <person name="Zwiers L.-H."/>
            <person name="Turgeon B."/>
            <person name="Goodwin S."/>
            <person name="Spatafora J."/>
            <person name="Crous P."/>
            <person name="Grigoriev I."/>
        </authorList>
    </citation>
    <scope>NUCLEOTIDE SEQUENCE</scope>
    <source>
        <strain evidence="1">CBS 113818</strain>
    </source>
</reference>
<gene>
    <name evidence="1" type="ORF">CC86DRAFT_399570</name>
</gene>
<dbReference type="EMBL" id="MU006216">
    <property type="protein sequence ID" value="KAF2832903.1"/>
    <property type="molecule type" value="Genomic_DNA"/>
</dbReference>
<protein>
    <submittedName>
        <fullName evidence="1">Uncharacterized protein</fullName>
    </submittedName>
</protein>